<feature type="compositionally biased region" description="Polar residues" evidence="1">
    <location>
        <begin position="216"/>
        <end position="232"/>
    </location>
</feature>
<feature type="region of interest" description="Disordered" evidence="1">
    <location>
        <begin position="156"/>
        <end position="245"/>
    </location>
</feature>
<evidence type="ECO:0000313" key="2">
    <source>
        <dbReference type="EMBL" id="KAJ8960313.1"/>
    </source>
</evidence>
<evidence type="ECO:0000256" key="1">
    <source>
        <dbReference type="SAM" id="MobiDB-lite"/>
    </source>
</evidence>
<proteinExistence type="predicted"/>
<comment type="caution">
    <text evidence="2">The sequence shown here is derived from an EMBL/GenBank/DDBJ whole genome shotgun (WGS) entry which is preliminary data.</text>
</comment>
<dbReference type="EMBL" id="JAPWTK010000009">
    <property type="protein sequence ID" value="KAJ8960313.1"/>
    <property type="molecule type" value="Genomic_DNA"/>
</dbReference>
<reference evidence="2" key="1">
    <citation type="journal article" date="2023" name="Insect Mol. Biol.">
        <title>Genome sequencing provides insights into the evolution of gene families encoding plant cell wall-degrading enzymes in longhorned beetles.</title>
        <authorList>
            <person name="Shin N.R."/>
            <person name="Okamura Y."/>
            <person name="Kirsch R."/>
            <person name="Pauchet Y."/>
        </authorList>
    </citation>
    <scope>NUCLEOTIDE SEQUENCE</scope>
    <source>
        <strain evidence="2">AMC_N1</strain>
    </source>
</reference>
<evidence type="ECO:0000313" key="3">
    <source>
        <dbReference type="Proteomes" id="UP001162162"/>
    </source>
</evidence>
<feature type="compositionally biased region" description="Basic and acidic residues" evidence="1">
    <location>
        <begin position="190"/>
        <end position="200"/>
    </location>
</feature>
<organism evidence="2 3">
    <name type="scientific">Aromia moschata</name>
    <dbReference type="NCBI Taxonomy" id="1265417"/>
    <lineage>
        <taxon>Eukaryota</taxon>
        <taxon>Metazoa</taxon>
        <taxon>Ecdysozoa</taxon>
        <taxon>Arthropoda</taxon>
        <taxon>Hexapoda</taxon>
        <taxon>Insecta</taxon>
        <taxon>Pterygota</taxon>
        <taxon>Neoptera</taxon>
        <taxon>Endopterygota</taxon>
        <taxon>Coleoptera</taxon>
        <taxon>Polyphaga</taxon>
        <taxon>Cucujiformia</taxon>
        <taxon>Chrysomeloidea</taxon>
        <taxon>Cerambycidae</taxon>
        <taxon>Cerambycinae</taxon>
        <taxon>Callichromatini</taxon>
        <taxon>Aromia</taxon>
    </lineage>
</organism>
<protein>
    <submittedName>
        <fullName evidence="2">Uncharacterized protein</fullName>
    </submittedName>
</protein>
<dbReference type="AlphaFoldDB" id="A0AAV8ZAX0"/>
<sequence>MEKYDSKLNISTRNTSNFCTHTYLMDWTPTFYSTDMDINSIPIIKKIVDQRLEIDLNVNIKMAKFKTQSSFISTKNGNLAAKANINLNDFCNYRIRGIYQGAGDYRIDSKDISGLSDETNLQGDQWLGCSLSGCIQLPRKKRQFEMRLNIQRDHQFRRQPMSGSRQPFHDTIDIQGDQRPLRMPPTSWEVSDHLEDDVRPGRSAAFSGRSHHSRKLTVTSGLAQRPGSSTAPSECHQRRGKSATT</sequence>
<dbReference type="Proteomes" id="UP001162162">
    <property type="component" value="Unassembled WGS sequence"/>
</dbReference>
<keyword evidence="3" id="KW-1185">Reference proteome</keyword>
<accession>A0AAV8ZAX0</accession>
<name>A0AAV8ZAX0_9CUCU</name>
<gene>
    <name evidence="2" type="ORF">NQ318_004039</name>
</gene>